<accession>A0A317VSG5</accession>
<dbReference type="GeneID" id="37115571"/>
<evidence type="ECO:0000313" key="2">
    <source>
        <dbReference type="Proteomes" id="UP000246702"/>
    </source>
</evidence>
<reference evidence="1 2" key="1">
    <citation type="submission" date="2016-12" db="EMBL/GenBank/DDBJ databases">
        <title>The genomes of Aspergillus section Nigri reveals drivers in fungal speciation.</title>
        <authorList>
            <consortium name="DOE Joint Genome Institute"/>
            <person name="Vesth T.C."/>
            <person name="Nybo J."/>
            <person name="Theobald S."/>
            <person name="Brandl J."/>
            <person name="Frisvad J.C."/>
            <person name="Nielsen K.F."/>
            <person name="Lyhne E.K."/>
            <person name="Kogle M.E."/>
            <person name="Kuo A."/>
            <person name="Riley R."/>
            <person name="Clum A."/>
            <person name="Nolan M."/>
            <person name="Lipzen A."/>
            <person name="Salamov A."/>
            <person name="Henrissat B."/>
            <person name="Wiebenga A."/>
            <person name="De Vries R.P."/>
            <person name="Grigoriev I.V."/>
            <person name="Mortensen U.H."/>
            <person name="Andersen M.R."/>
            <person name="Baker S.E."/>
        </authorList>
    </citation>
    <scope>NUCLEOTIDE SEQUENCE [LARGE SCALE GENOMIC DNA]</scope>
    <source>
        <strain evidence="1 2">CBS 115572</strain>
    </source>
</reference>
<keyword evidence="2" id="KW-1185">Reference proteome</keyword>
<name>A0A317VSG5_9EURO</name>
<protein>
    <submittedName>
        <fullName evidence="1">Uncharacterized protein</fullName>
    </submittedName>
</protein>
<gene>
    <name evidence="1" type="ORF">BO94DRAFT_549077</name>
</gene>
<organism evidence="1 2">
    <name type="scientific">Aspergillus sclerotioniger CBS 115572</name>
    <dbReference type="NCBI Taxonomy" id="1450535"/>
    <lineage>
        <taxon>Eukaryota</taxon>
        <taxon>Fungi</taxon>
        <taxon>Dikarya</taxon>
        <taxon>Ascomycota</taxon>
        <taxon>Pezizomycotina</taxon>
        <taxon>Eurotiomycetes</taxon>
        <taxon>Eurotiomycetidae</taxon>
        <taxon>Eurotiales</taxon>
        <taxon>Aspergillaceae</taxon>
        <taxon>Aspergillus</taxon>
        <taxon>Aspergillus subgen. Circumdati</taxon>
    </lineage>
</organism>
<dbReference type="RefSeq" id="XP_025464450.1">
    <property type="nucleotide sequence ID" value="XM_025613428.1"/>
</dbReference>
<evidence type="ECO:0000313" key="1">
    <source>
        <dbReference type="EMBL" id="PWY77263.1"/>
    </source>
</evidence>
<proteinExistence type="predicted"/>
<dbReference type="EMBL" id="MSFK01000026">
    <property type="protein sequence ID" value="PWY77263.1"/>
    <property type="molecule type" value="Genomic_DNA"/>
</dbReference>
<sequence>MGEVRRTFMVELGEERDASNSRCVSSAFKILGQKCQCAKDDEHRRFHMGACKTHFPTVLRAIHNVGTGRAYEWHHDCNIVSLKGDKRPLNRARVQNEDLVFSHSIQMQDDDITTAKMIQKETLRHESGGAPGNDSLARRSEAMVEYSTSQALGGCGHGALSTLSTSSIPMHLNMSQAFKGLSKCVGSEDGQQTTFVDSIRPKQICLLSSC</sequence>
<dbReference type="AlphaFoldDB" id="A0A317VSG5"/>
<comment type="caution">
    <text evidence="1">The sequence shown here is derived from an EMBL/GenBank/DDBJ whole genome shotgun (WGS) entry which is preliminary data.</text>
</comment>
<dbReference type="Proteomes" id="UP000246702">
    <property type="component" value="Unassembled WGS sequence"/>
</dbReference>